<feature type="non-terminal residue" evidence="3">
    <location>
        <position position="1"/>
    </location>
</feature>
<feature type="transmembrane region" description="Helical" evidence="2">
    <location>
        <begin position="105"/>
        <end position="124"/>
    </location>
</feature>
<comment type="subcellular location">
    <subcellularLocation>
        <location evidence="1">Nucleus</location>
        <location evidence="1">Nucleolus</location>
    </subcellularLocation>
</comment>
<evidence type="ECO:0000313" key="4">
    <source>
        <dbReference type="Proteomes" id="UP000886611"/>
    </source>
</evidence>
<gene>
    <name evidence="3" type="primary">Nol6_1</name>
    <name evidence="3" type="ORF">GTO96_0020709</name>
</gene>
<dbReference type="PANTHER" id="PTHR17972:SF0">
    <property type="entry name" value="NUCLEOLAR PROTEIN 6"/>
    <property type="match status" value="1"/>
</dbReference>
<dbReference type="GO" id="GO:0003723">
    <property type="term" value="F:RNA binding"/>
    <property type="evidence" value="ECO:0007669"/>
    <property type="project" value="UniProtKB-KW"/>
</dbReference>
<dbReference type="EMBL" id="JAATIS010001241">
    <property type="protein sequence ID" value="KAG2466610.1"/>
    <property type="molecule type" value="Genomic_DNA"/>
</dbReference>
<dbReference type="InterPro" id="IPR005554">
    <property type="entry name" value="NOL6/Upt22"/>
</dbReference>
<name>A0A8X7XCF1_POLSE</name>
<organism evidence="3 4">
    <name type="scientific">Polypterus senegalus</name>
    <name type="common">Senegal bichir</name>
    <dbReference type="NCBI Taxonomy" id="55291"/>
    <lineage>
        <taxon>Eukaryota</taxon>
        <taxon>Metazoa</taxon>
        <taxon>Chordata</taxon>
        <taxon>Craniata</taxon>
        <taxon>Vertebrata</taxon>
        <taxon>Euteleostomi</taxon>
        <taxon>Actinopterygii</taxon>
        <taxon>Polypteriformes</taxon>
        <taxon>Polypteridae</taxon>
        <taxon>Polypterus</taxon>
    </lineage>
</organism>
<accession>A0A8X7XCF1</accession>
<comment type="caution">
    <text evidence="3">The sequence shown here is derived from an EMBL/GenBank/DDBJ whole genome shotgun (WGS) entry which is preliminary data.</text>
</comment>
<keyword evidence="2" id="KW-1133">Transmembrane helix</keyword>
<keyword evidence="1" id="KW-0694">RNA-binding</keyword>
<feature type="transmembrane region" description="Helical" evidence="2">
    <location>
        <begin position="76"/>
        <end position="98"/>
    </location>
</feature>
<feature type="non-terminal residue" evidence="3">
    <location>
        <position position="397"/>
    </location>
</feature>
<evidence type="ECO:0000256" key="2">
    <source>
        <dbReference type="SAM" id="Phobius"/>
    </source>
</evidence>
<sequence>MAAVFWNPLTVFVKPKVLSEEGPITHSYRANACVSPQAELLHLIPHIYQCMRRSYQVPKEEGESPKDVYYQPTVEAFGLGTVYSAPMLLILVLFQLLLALLHPEGLALSFLLMLLEAFAILQIHSTTSSLHCSRLYSDQHTLGLWTVASLEDALGLRDKGLTLDELWSAREMVAENHAVFSIGDGDLGMHIAYHYIVTGDSRSIEIEELLKEVILSEEKRKKIDLFVQEVTTLLSSVPETKFTEIADQSWLPPGIKVPLLQIPFTVKGRFRMAPPRSLNVVGSYPLGTCTKPDVNVDLAVTMPPSPGYRHLTYDLRTRPQLRHMRLSNCRSIIIGLGMLQAVAGGGRFHCSRSVVSVGRLTVASGDPWSIVTGATAIAHVQDDGSLPSPLCRRSYCS</sequence>
<dbReference type="Proteomes" id="UP000886611">
    <property type="component" value="Unassembled WGS sequence"/>
</dbReference>
<keyword evidence="2" id="KW-0472">Membrane</keyword>
<keyword evidence="2" id="KW-0812">Transmembrane</keyword>
<dbReference type="GO" id="GO:0032545">
    <property type="term" value="C:CURI complex"/>
    <property type="evidence" value="ECO:0007669"/>
    <property type="project" value="TreeGrafter"/>
</dbReference>
<proteinExistence type="inferred from homology"/>
<keyword evidence="4" id="KW-1185">Reference proteome</keyword>
<reference evidence="3 4" key="1">
    <citation type="journal article" date="2021" name="Cell">
        <title>Tracing the genetic footprints of vertebrate landing in non-teleost ray-finned fishes.</title>
        <authorList>
            <person name="Bi X."/>
            <person name="Wang K."/>
            <person name="Yang L."/>
            <person name="Pan H."/>
            <person name="Jiang H."/>
            <person name="Wei Q."/>
            <person name="Fang M."/>
            <person name="Yu H."/>
            <person name="Zhu C."/>
            <person name="Cai Y."/>
            <person name="He Y."/>
            <person name="Gan X."/>
            <person name="Zeng H."/>
            <person name="Yu D."/>
            <person name="Zhu Y."/>
            <person name="Jiang H."/>
            <person name="Qiu Q."/>
            <person name="Yang H."/>
            <person name="Zhang Y.E."/>
            <person name="Wang W."/>
            <person name="Zhu M."/>
            <person name="He S."/>
            <person name="Zhang G."/>
        </authorList>
    </citation>
    <scope>NUCLEOTIDE SEQUENCE [LARGE SCALE GENOMIC DNA]</scope>
    <source>
        <strain evidence="3">Bchr_013</strain>
    </source>
</reference>
<dbReference type="GO" id="GO:0034456">
    <property type="term" value="C:UTP-C complex"/>
    <property type="evidence" value="ECO:0007669"/>
    <property type="project" value="TreeGrafter"/>
</dbReference>
<dbReference type="GO" id="GO:0006364">
    <property type="term" value="P:rRNA processing"/>
    <property type="evidence" value="ECO:0007669"/>
    <property type="project" value="TreeGrafter"/>
</dbReference>
<dbReference type="AlphaFoldDB" id="A0A8X7XCF1"/>
<dbReference type="GO" id="GO:0006409">
    <property type="term" value="P:tRNA export from nucleus"/>
    <property type="evidence" value="ECO:0007669"/>
    <property type="project" value="TreeGrafter"/>
</dbReference>
<evidence type="ECO:0000313" key="3">
    <source>
        <dbReference type="EMBL" id="KAG2466610.1"/>
    </source>
</evidence>
<comment type="similarity">
    <text evidence="1">Belongs to the NRAP family.</text>
</comment>
<protein>
    <recommendedName>
        <fullName evidence="1">Nucleolar protein 6</fullName>
    </recommendedName>
</protein>
<dbReference type="GO" id="GO:0032040">
    <property type="term" value="C:small-subunit processome"/>
    <property type="evidence" value="ECO:0007669"/>
    <property type="project" value="TreeGrafter"/>
</dbReference>
<dbReference type="PANTHER" id="PTHR17972">
    <property type="entry name" value="NUCLEOLAR RNA-ASSOCIATED PROTEIN"/>
    <property type="match status" value="1"/>
</dbReference>
<keyword evidence="1" id="KW-0539">Nucleus</keyword>
<evidence type="ECO:0000256" key="1">
    <source>
        <dbReference type="RuleBase" id="RU364032"/>
    </source>
</evidence>